<accession>A0ACA9MDW5</accession>
<proteinExistence type="predicted"/>
<evidence type="ECO:0000313" key="2">
    <source>
        <dbReference type="Proteomes" id="UP000789525"/>
    </source>
</evidence>
<protein>
    <submittedName>
        <fullName evidence="1">738_t:CDS:1</fullName>
    </submittedName>
</protein>
<organism evidence="1 2">
    <name type="scientific">Acaulospora colombiana</name>
    <dbReference type="NCBI Taxonomy" id="27376"/>
    <lineage>
        <taxon>Eukaryota</taxon>
        <taxon>Fungi</taxon>
        <taxon>Fungi incertae sedis</taxon>
        <taxon>Mucoromycota</taxon>
        <taxon>Glomeromycotina</taxon>
        <taxon>Glomeromycetes</taxon>
        <taxon>Diversisporales</taxon>
        <taxon>Acaulosporaceae</taxon>
        <taxon>Acaulospora</taxon>
    </lineage>
</organism>
<gene>
    <name evidence="1" type="ORF">ACOLOM_LOCUS6159</name>
</gene>
<keyword evidence="2" id="KW-1185">Reference proteome</keyword>
<evidence type="ECO:0000313" key="1">
    <source>
        <dbReference type="EMBL" id="CAG8586364.1"/>
    </source>
</evidence>
<name>A0ACA9MDW5_9GLOM</name>
<dbReference type="EMBL" id="CAJVPT010012277">
    <property type="protein sequence ID" value="CAG8586364.1"/>
    <property type="molecule type" value="Genomic_DNA"/>
</dbReference>
<dbReference type="Proteomes" id="UP000789525">
    <property type="component" value="Unassembled WGS sequence"/>
</dbReference>
<comment type="caution">
    <text evidence="1">The sequence shown here is derived from an EMBL/GenBank/DDBJ whole genome shotgun (WGS) entry which is preliminary data.</text>
</comment>
<sequence length="119" mass="13659">MSDSVDLVQRFDAAFKALFYNKSNNELSRLHEVFLNLPAAQKSLIHTRMKDAFEQTVSRMKPALTSDISETKDDSFLEAAVNQWMILCEQMMTIKNNIPFMDPAFQALGKASIWYNFSI</sequence>
<reference evidence="1" key="1">
    <citation type="submission" date="2021-06" db="EMBL/GenBank/DDBJ databases">
        <authorList>
            <person name="Kallberg Y."/>
            <person name="Tangrot J."/>
            <person name="Rosling A."/>
        </authorList>
    </citation>
    <scope>NUCLEOTIDE SEQUENCE</scope>
    <source>
        <strain evidence="1">CL356</strain>
    </source>
</reference>